<evidence type="ECO:0000256" key="2">
    <source>
        <dbReference type="SAM" id="SignalP"/>
    </source>
</evidence>
<dbReference type="RefSeq" id="WP_133533260.1">
    <property type="nucleotide sequence ID" value="NZ_SNXR01000014.1"/>
</dbReference>
<sequence>MKKIVLLCLVFLTISCQDSAIEKPSDLIEKDKMTAILYDLTLLEAVKSQNIKGGISQEEINQYIFKKHKINKKQFVASNKFYASDVEDYKKMFEEIKEKLDEENKKVTGKPLTTGNDTQNSDTPTVY</sequence>
<dbReference type="PROSITE" id="PS51257">
    <property type="entry name" value="PROKAR_LIPOPROTEIN"/>
    <property type="match status" value="1"/>
</dbReference>
<keyword evidence="5" id="KW-1185">Reference proteome</keyword>
<comment type="caution">
    <text evidence="4">The sequence shown here is derived from an EMBL/GenBank/DDBJ whole genome shotgun (WGS) entry which is preliminary data.</text>
</comment>
<proteinExistence type="predicted"/>
<dbReference type="EMBL" id="SNXR01000014">
    <property type="protein sequence ID" value="TDP58765.1"/>
    <property type="molecule type" value="Genomic_DNA"/>
</dbReference>
<evidence type="ECO:0000313" key="4">
    <source>
        <dbReference type="EMBL" id="TDP58765.1"/>
    </source>
</evidence>
<feature type="signal peptide" evidence="2">
    <location>
        <begin position="1"/>
        <end position="20"/>
    </location>
</feature>
<dbReference type="AlphaFoldDB" id="A0A4R6Q9D4"/>
<evidence type="ECO:0000313" key="5">
    <source>
        <dbReference type="Proteomes" id="UP000295260"/>
    </source>
</evidence>
<feature type="compositionally biased region" description="Polar residues" evidence="1">
    <location>
        <begin position="111"/>
        <end position="127"/>
    </location>
</feature>
<dbReference type="OrthoDB" id="1525222at2"/>
<dbReference type="InterPro" id="IPR025381">
    <property type="entry name" value="DUF4296"/>
</dbReference>
<accession>A0A4R6Q9D4</accession>
<feature type="domain" description="DUF4296" evidence="3">
    <location>
        <begin position="24"/>
        <end position="105"/>
    </location>
</feature>
<evidence type="ECO:0000256" key="1">
    <source>
        <dbReference type="SAM" id="MobiDB-lite"/>
    </source>
</evidence>
<reference evidence="4 5" key="1">
    <citation type="submission" date="2019-03" db="EMBL/GenBank/DDBJ databases">
        <title>Genomic Encyclopedia of Archaeal and Bacterial Type Strains, Phase II (KMG-II): from individual species to whole genera.</title>
        <authorList>
            <person name="Goeker M."/>
        </authorList>
    </citation>
    <scope>NUCLEOTIDE SEQUENCE [LARGE SCALE GENOMIC DNA]</scope>
    <source>
        <strain evidence="4 5">DSM 25687</strain>
    </source>
</reference>
<dbReference type="Proteomes" id="UP000295260">
    <property type="component" value="Unassembled WGS sequence"/>
</dbReference>
<dbReference type="Pfam" id="PF14129">
    <property type="entry name" value="DUF4296"/>
    <property type="match status" value="1"/>
</dbReference>
<organism evidence="4 5">
    <name type="scientific">Flavobacterium dankookense</name>
    <dbReference type="NCBI Taxonomy" id="706186"/>
    <lineage>
        <taxon>Bacteria</taxon>
        <taxon>Pseudomonadati</taxon>
        <taxon>Bacteroidota</taxon>
        <taxon>Flavobacteriia</taxon>
        <taxon>Flavobacteriales</taxon>
        <taxon>Flavobacteriaceae</taxon>
        <taxon>Flavobacterium</taxon>
    </lineage>
</organism>
<protein>
    <submittedName>
        <fullName evidence="4">Uncharacterized protein DUF4296</fullName>
    </submittedName>
</protein>
<feature type="region of interest" description="Disordered" evidence="1">
    <location>
        <begin position="103"/>
        <end position="127"/>
    </location>
</feature>
<keyword evidence="2" id="KW-0732">Signal</keyword>
<evidence type="ECO:0000259" key="3">
    <source>
        <dbReference type="Pfam" id="PF14129"/>
    </source>
</evidence>
<feature type="chain" id="PRO_5020599457" evidence="2">
    <location>
        <begin position="21"/>
        <end position="127"/>
    </location>
</feature>
<name>A0A4R6Q9D4_9FLAO</name>
<gene>
    <name evidence="4" type="ORF">BC748_2002</name>
</gene>